<accession>A0ABD3V2C6</accession>
<comment type="function">
    <text evidence="9">Structural component of the gap junctions.</text>
</comment>
<dbReference type="GO" id="GO:0005921">
    <property type="term" value="C:gap junction"/>
    <property type="evidence" value="ECO:0007669"/>
    <property type="project" value="UniProtKB-UniRule"/>
</dbReference>
<keyword evidence="7 9" id="KW-0472">Membrane</keyword>
<keyword evidence="4 9" id="KW-0812">Transmembrane</keyword>
<dbReference type="PROSITE" id="PS51013">
    <property type="entry name" value="PANNEXIN"/>
    <property type="match status" value="1"/>
</dbReference>
<feature type="transmembrane region" description="Helical" evidence="9">
    <location>
        <begin position="225"/>
        <end position="251"/>
    </location>
</feature>
<comment type="caution">
    <text evidence="10">The sequence shown here is derived from an EMBL/GenBank/DDBJ whole genome shotgun (WGS) entry which is preliminary data.</text>
</comment>
<dbReference type="EMBL" id="JBJQND010000014">
    <property type="protein sequence ID" value="KAL3855091.1"/>
    <property type="molecule type" value="Genomic_DNA"/>
</dbReference>
<evidence type="ECO:0000256" key="8">
    <source>
        <dbReference type="ARBA" id="ARBA00023303"/>
    </source>
</evidence>
<evidence type="ECO:0000256" key="3">
    <source>
        <dbReference type="ARBA" id="ARBA00022475"/>
    </source>
</evidence>
<evidence type="ECO:0000256" key="7">
    <source>
        <dbReference type="ARBA" id="ARBA00023136"/>
    </source>
</evidence>
<organism evidence="10 11">
    <name type="scientific">Sinanodonta woodiana</name>
    <name type="common">Chinese pond mussel</name>
    <name type="synonym">Anodonta woodiana</name>
    <dbReference type="NCBI Taxonomy" id="1069815"/>
    <lineage>
        <taxon>Eukaryota</taxon>
        <taxon>Metazoa</taxon>
        <taxon>Spiralia</taxon>
        <taxon>Lophotrochozoa</taxon>
        <taxon>Mollusca</taxon>
        <taxon>Bivalvia</taxon>
        <taxon>Autobranchia</taxon>
        <taxon>Heteroconchia</taxon>
        <taxon>Palaeoheterodonta</taxon>
        <taxon>Unionida</taxon>
        <taxon>Unionoidea</taxon>
        <taxon>Unionidae</taxon>
        <taxon>Unioninae</taxon>
        <taxon>Sinanodonta</taxon>
    </lineage>
</organism>
<keyword evidence="6 9" id="KW-0406">Ion transport</keyword>
<evidence type="ECO:0000313" key="11">
    <source>
        <dbReference type="Proteomes" id="UP001634394"/>
    </source>
</evidence>
<evidence type="ECO:0000256" key="1">
    <source>
        <dbReference type="ARBA" id="ARBA00004651"/>
    </source>
</evidence>
<evidence type="ECO:0000256" key="4">
    <source>
        <dbReference type="ARBA" id="ARBA00022692"/>
    </source>
</evidence>
<comment type="similarity">
    <text evidence="9">Belongs to the pannexin family.</text>
</comment>
<keyword evidence="3" id="KW-1003">Cell membrane</keyword>
<evidence type="ECO:0000256" key="9">
    <source>
        <dbReference type="RuleBase" id="RU010713"/>
    </source>
</evidence>
<dbReference type="Proteomes" id="UP001634394">
    <property type="component" value="Unassembled WGS sequence"/>
</dbReference>
<feature type="transmembrane region" description="Helical" evidence="9">
    <location>
        <begin position="309"/>
        <end position="333"/>
    </location>
</feature>
<proteinExistence type="inferred from homology"/>
<protein>
    <recommendedName>
        <fullName evidence="9">Innexin</fullName>
    </recommendedName>
</protein>
<name>A0ABD3V2C6_SINWO</name>
<gene>
    <name evidence="9" type="primary">inx</name>
    <name evidence="10" type="ORF">ACJMK2_014321</name>
</gene>
<evidence type="ECO:0000256" key="6">
    <source>
        <dbReference type="ARBA" id="ARBA00023065"/>
    </source>
</evidence>
<comment type="subcellular location">
    <subcellularLocation>
        <location evidence="1 9">Cell membrane</location>
        <topology evidence="1 9">Multi-pass membrane protein</topology>
    </subcellularLocation>
</comment>
<comment type="caution">
    <text evidence="9">Lacks conserved residue(s) required for the propagation of feature annotation.</text>
</comment>
<dbReference type="InterPro" id="IPR000990">
    <property type="entry name" value="Innexin"/>
</dbReference>
<sequence>MLKKNGVKLTTIMTTTSIDNALGNIGRFDGVKLRRDDDVVDRFSHHYTPLLCMIFIMFTGMEQYIGSVITCYCPDEFEDPWVDYTYTICYLSNTYYVSDAHPIPFNEEDRKSLEIKYYQWVPWILILMALLFKFPRVLWKALTKSAISIDLLINELFKAEFTHKEDRKKRITDIVDYLDRFLEQRKTHTKGCCFSLRMTFARYTCCICGRKYGNYLSFASCFTKFVYFLNSAGHLIFLNYFLGGNFSIYGIDALKNMLDDNSEIPSGSLRFPIRTLCDFQIRQMIHIQRFTVQCVLPINMIYEKIFLFFWFWFLFIAIGTFITLVISAYNYLIPPRRRDFLKKHLKSSQLRFIDNNSDTTQTKLYREEDLRRFEQLYLQQDGMLILQVISKSASDLLAGEIITGLFNKFKDTYVNVEDTSNC</sequence>
<dbReference type="GO" id="GO:0034220">
    <property type="term" value="P:monoatomic ion transmembrane transport"/>
    <property type="evidence" value="ECO:0007669"/>
    <property type="project" value="UniProtKB-KW"/>
</dbReference>
<keyword evidence="11" id="KW-1185">Reference proteome</keyword>
<dbReference type="Pfam" id="PF00876">
    <property type="entry name" value="Innexin"/>
    <property type="match status" value="1"/>
</dbReference>
<evidence type="ECO:0000256" key="5">
    <source>
        <dbReference type="ARBA" id="ARBA00022989"/>
    </source>
</evidence>
<keyword evidence="2 9" id="KW-0813">Transport</keyword>
<dbReference type="PANTHER" id="PTHR11893:SF36">
    <property type="entry name" value="INNEXIN-5"/>
    <property type="match status" value="1"/>
</dbReference>
<feature type="transmembrane region" description="Helical" evidence="9">
    <location>
        <begin position="117"/>
        <end position="134"/>
    </location>
</feature>
<evidence type="ECO:0000313" key="10">
    <source>
        <dbReference type="EMBL" id="KAL3855091.1"/>
    </source>
</evidence>
<dbReference type="GO" id="GO:0005886">
    <property type="term" value="C:plasma membrane"/>
    <property type="evidence" value="ECO:0007669"/>
    <property type="project" value="UniProtKB-SubCell"/>
</dbReference>
<dbReference type="AlphaFoldDB" id="A0ABD3V2C6"/>
<reference evidence="10 11" key="1">
    <citation type="submission" date="2024-11" db="EMBL/GenBank/DDBJ databases">
        <title>Chromosome-level genome assembly of the freshwater bivalve Anodonta woodiana.</title>
        <authorList>
            <person name="Chen X."/>
        </authorList>
    </citation>
    <scope>NUCLEOTIDE SEQUENCE [LARGE SCALE GENOMIC DNA]</scope>
    <source>
        <strain evidence="10">MN2024</strain>
        <tissue evidence="10">Gills</tissue>
    </source>
</reference>
<keyword evidence="8 9" id="KW-0407">Ion channel</keyword>
<dbReference type="PRINTS" id="PR01262">
    <property type="entry name" value="INNEXIN"/>
</dbReference>
<keyword evidence="5 9" id="KW-1133">Transmembrane helix</keyword>
<dbReference type="PANTHER" id="PTHR11893">
    <property type="entry name" value="INNEXIN"/>
    <property type="match status" value="1"/>
</dbReference>
<evidence type="ECO:0000256" key="2">
    <source>
        <dbReference type="ARBA" id="ARBA00022448"/>
    </source>
</evidence>